<keyword evidence="3" id="KW-0732">Signal</keyword>
<reference evidence="5 6" key="1">
    <citation type="submission" date="2024-05" db="EMBL/GenBank/DDBJ databases">
        <title>Culex pipiens pipiens assembly and annotation.</title>
        <authorList>
            <person name="Alout H."/>
            <person name="Durand T."/>
        </authorList>
    </citation>
    <scope>NUCLEOTIDE SEQUENCE [LARGE SCALE GENOMIC DNA]</scope>
    <source>
        <strain evidence="5">HA-2024</strain>
        <tissue evidence="5">Whole body</tissue>
    </source>
</reference>
<comment type="caution">
    <text evidence="5">The sequence shown here is derived from an EMBL/GenBank/DDBJ whole genome shotgun (WGS) entry which is preliminary data.</text>
</comment>
<dbReference type="GO" id="GO:0030414">
    <property type="term" value="F:peptidase inhibitor activity"/>
    <property type="evidence" value="ECO:0007669"/>
    <property type="project" value="UniProtKB-KW"/>
</dbReference>
<evidence type="ECO:0000259" key="4">
    <source>
        <dbReference type="Pfam" id="PF01826"/>
    </source>
</evidence>
<dbReference type="SUPFAM" id="SSF57567">
    <property type="entry name" value="Serine protease inhibitors"/>
    <property type="match status" value="1"/>
</dbReference>
<sequence>MKKLIILLVAASIICIESIPYEHSCGENAEYHGCASACSIATCTNPNPGRSPHRACIQWKNCASSCQPTCSTNPKTDQLFRQCFRLCIPRCVCKEGYVRNLVYNCVLPKDCIARQLSQD</sequence>
<protein>
    <recommendedName>
        <fullName evidence="4">TIL domain-containing protein</fullName>
    </recommendedName>
</protein>
<dbReference type="PANTHER" id="PTHR23259:SF70">
    <property type="entry name" value="ACCESSORY GLAND PROTEIN ACP62F-RELATED"/>
    <property type="match status" value="1"/>
</dbReference>
<name>A0ABD1CEU7_CULPP</name>
<keyword evidence="6" id="KW-1185">Reference proteome</keyword>
<evidence type="ECO:0000256" key="1">
    <source>
        <dbReference type="ARBA" id="ARBA00022690"/>
    </source>
</evidence>
<evidence type="ECO:0000256" key="2">
    <source>
        <dbReference type="ARBA" id="ARBA00023157"/>
    </source>
</evidence>
<feature type="domain" description="TIL" evidence="4">
    <location>
        <begin position="58"/>
        <end position="111"/>
    </location>
</feature>
<keyword evidence="2" id="KW-1015">Disulfide bond</keyword>
<evidence type="ECO:0000313" key="6">
    <source>
        <dbReference type="Proteomes" id="UP001562425"/>
    </source>
</evidence>
<dbReference type="Pfam" id="PF01826">
    <property type="entry name" value="TIL"/>
    <property type="match status" value="1"/>
</dbReference>
<dbReference type="InterPro" id="IPR051368">
    <property type="entry name" value="SerProtInhib-TIL_Domain"/>
</dbReference>
<dbReference type="Proteomes" id="UP001562425">
    <property type="component" value="Unassembled WGS sequence"/>
</dbReference>
<accession>A0ABD1CEU7</accession>
<dbReference type="AlphaFoldDB" id="A0ABD1CEU7"/>
<dbReference type="Gene3D" id="2.10.25.10">
    <property type="entry name" value="Laminin"/>
    <property type="match status" value="1"/>
</dbReference>
<dbReference type="InterPro" id="IPR002919">
    <property type="entry name" value="TIL_dom"/>
</dbReference>
<feature type="signal peptide" evidence="3">
    <location>
        <begin position="1"/>
        <end position="18"/>
    </location>
</feature>
<proteinExistence type="predicted"/>
<keyword evidence="1" id="KW-0646">Protease inhibitor</keyword>
<organism evidence="5 6">
    <name type="scientific">Culex pipiens pipiens</name>
    <name type="common">Northern house mosquito</name>
    <dbReference type="NCBI Taxonomy" id="38569"/>
    <lineage>
        <taxon>Eukaryota</taxon>
        <taxon>Metazoa</taxon>
        <taxon>Ecdysozoa</taxon>
        <taxon>Arthropoda</taxon>
        <taxon>Hexapoda</taxon>
        <taxon>Insecta</taxon>
        <taxon>Pterygota</taxon>
        <taxon>Neoptera</taxon>
        <taxon>Endopterygota</taxon>
        <taxon>Diptera</taxon>
        <taxon>Nematocera</taxon>
        <taxon>Culicoidea</taxon>
        <taxon>Culicidae</taxon>
        <taxon>Culicinae</taxon>
        <taxon>Culicini</taxon>
        <taxon>Culex</taxon>
        <taxon>Culex</taxon>
    </lineage>
</organism>
<feature type="chain" id="PRO_5044780906" description="TIL domain-containing protein" evidence="3">
    <location>
        <begin position="19"/>
        <end position="119"/>
    </location>
</feature>
<evidence type="ECO:0000256" key="3">
    <source>
        <dbReference type="SAM" id="SignalP"/>
    </source>
</evidence>
<dbReference type="InterPro" id="IPR036084">
    <property type="entry name" value="Ser_inhib-like_sf"/>
</dbReference>
<evidence type="ECO:0000313" key="5">
    <source>
        <dbReference type="EMBL" id="KAL1374929.1"/>
    </source>
</evidence>
<dbReference type="CDD" id="cd19941">
    <property type="entry name" value="TIL"/>
    <property type="match status" value="1"/>
</dbReference>
<dbReference type="PANTHER" id="PTHR23259">
    <property type="entry name" value="RIDDLE"/>
    <property type="match status" value="1"/>
</dbReference>
<dbReference type="EMBL" id="JBEHCU010012923">
    <property type="protein sequence ID" value="KAL1374929.1"/>
    <property type="molecule type" value="Genomic_DNA"/>
</dbReference>
<gene>
    <name evidence="5" type="ORF">pipiens_017807</name>
</gene>